<comment type="catalytic activity">
    <reaction evidence="9">
        <text>a 1,2-diacyl-sn-glycerol + ATP = a 1,2-diacyl-sn-glycero-3-phosphate + ADP + H(+)</text>
        <dbReference type="Rhea" id="RHEA:10272"/>
        <dbReference type="ChEBI" id="CHEBI:15378"/>
        <dbReference type="ChEBI" id="CHEBI:17815"/>
        <dbReference type="ChEBI" id="CHEBI:30616"/>
        <dbReference type="ChEBI" id="CHEBI:58608"/>
        <dbReference type="ChEBI" id="CHEBI:456216"/>
        <dbReference type="EC" id="2.7.1.107"/>
    </reaction>
</comment>
<dbReference type="STRING" id="2903.R1DXI3"/>
<keyword evidence="8 11" id="KW-0472">Membrane</keyword>
<proteinExistence type="inferred from homology"/>
<comment type="subcellular location">
    <subcellularLocation>
        <location evidence="1">Membrane</location>
    </subcellularLocation>
</comment>
<dbReference type="PaxDb" id="2903-EOD40143"/>
<dbReference type="EC" id="2.7.1.107" evidence="9"/>
<dbReference type="InterPro" id="IPR000756">
    <property type="entry name" value="Diacylglycerol_kin_accessory"/>
</dbReference>
<dbReference type="InterPro" id="IPR016064">
    <property type="entry name" value="NAD/diacylglycerol_kinase_sf"/>
</dbReference>
<protein>
    <recommendedName>
        <fullName evidence="9">Diacylglycerol kinase</fullName>
        <shortName evidence="9">DAG kinase</shortName>
        <ecNumber evidence="9">2.7.1.107</ecNumber>
    </recommendedName>
</protein>
<reference evidence="15" key="1">
    <citation type="journal article" date="2013" name="Nature">
        <title>Pan genome of the phytoplankton Emiliania underpins its global distribution.</title>
        <authorList>
            <person name="Read B.A."/>
            <person name="Kegel J."/>
            <person name="Klute M.J."/>
            <person name="Kuo A."/>
            <person name="Lefebvre S.C."/>
            <person name="Maumus F."/>
            <person name="Mayer C."/>
            <person name="Miller J."/>
            <person name="Monier A."/>
            <person name="Salamov A."/>
            <person name="Young J."/>
            <person name="Aguilar M."/>
            <person name="Claverie J.M."/>
            <person name="Frickenhaus S."/>
            <person name="Gonzalez K."/>
            <person name="Herman E.K."/>
            <person name="Lin Y.C."/>
            <person name="Napier J."/>
            <person name="Ogata H."/>
            <person name="Sarno A.F."/>
            <person name="Shmutz J."/>
            <person name="Schroeder D."/>
            <person name="de Vargas C."/>
            <person name="Verret F."/>
            <person name="von Dassow P."/>
            <person name="Valentin K."/>
            <person name="Van de Peer Y."/>
            <person name="Wheeler G."/>
            <person name="Dacks J.B."/>
            <person name="Delwiche C.F."/>
            <person name="Dyhrman S.T."/>
            <person name="Glockner G."/>
            <person name="John U."/>
            <person name="Richards T."/>
            <person name="Worden A.Z."/>
            <person name="Zhang X."/>
            <person name="Grigoriev I.V."/>
            <person name="Allen A.E."/>
            <person name="Bidle K."/>
            <person name="Borodovsky M."/>
            <person name="Bowler C."/>
            <person name="Brownlee C."/>
            <person name="Cock J.M."/>
            <person name="Elias M."/>
            <person name="Gladyshev V.N."/>
            <person name="Groth M."/>
            <person name="Guda C."/>
            <person name="Hadaegh A."/>
            <person name="Iglesias-Rodriguez M.D."/>
            <person name="Jenkins J."/>
            <person name="Jones B.M."/>
            <person name="Lawson T."/>
            <person name="Leese F."/>
            <person name="Lindquist E."/>
            <person name="Lobanov A."/>
            <person name="Lomsadze A."/>
            <person name="Malik S.B."/>
            <person name="Marsh M.E."/>
            <person name="Mackinder L."/>
            <person name="Mock T."/>
            <person name="Mueller-Roeber B."/>
            <person name="Pagarete A."/>
            <person name="Parker M."/>
            <person name="Probert I."/>
            <person name="Quesneville H."/>
            <person name="Raines C."/>
            <person name="Rensing S.A."/>
            <person name="Riano-Pachon D.M."/>
            <person name="Richier S."/>
            <person name="Rokitta S."/>
            <person name="Shiraiwa Y."/>
            <person name="Soanes D.M."/>
            <person name="van der Giezen M."/>
            <person name="Wahlund T.M."/>
            <person name="Williams B."/>
            <person name="Wilson W."/>
            <person name="Wolfe G."/>
            <person name="Wurch L.L."/>
        </authorList>
    </citation>
    <scope>NUCLEOTIDE SEQUENCE</scope>
</reference>
<feature type="domain" description="RAP" evidence="13">
    <location>
        <begin position="655"/>
        <end position="711"/>
    </location>
</feature>
<dbReference type="InterPro" id="IPR017438">
    <property type="entry name" value="ATP-NAD_kinase_N"/>
</dbReference>
<dbReference type="GO" id="GO:0004143">
    <property type="term" value="F:ATP-dependent diacylglycerol kinase activity"/>
    <property type="evidence" value="ECO:0007669"/>
    <property type="project" value="UniProtKB-EC"/>
</dbReference>
<evidence type="ECO:0000259" key="13">
    <source>
        <dbReference type="PROSITE" id="PS51286"/>
    </source>
</evidence>
<keyword evidence="11" id="KW-0812">Transmembrane</keyword>
<name>A0A0D3KWK8_EMIH1</name>
<dbReference type="SMART" id="SM00045">
    <property type="entry name" value="DAGKa"/>
    <property type="match status" value="1"/>
</dbReference>
<feature type="transmembrane region" description="Helical" evidence="11">
    <location>
        <begin position="80"/>
        <end position="103"/>
    </location>
</feature>
<dbReference type="PROSITE" id="PS51286">
    <property type="entry name" value="RAP"/>
    <property type="match status" value="1"/>
</dbReference>
<dbReference type="EnsemblProtists" id="EOD40143">
    <property type="protein sequence ID" value="EOD40143"/>
    <property type="gene ID" value="EMIHUDRAFT_108647"/>
</dbReference>
<dbReference type="GO" id="GO:0007200">
    <property type="term" value="P:phospholipase C-activating G protein-coupled receptor signaling pathway"/>
    <property type="evidence" value="ECO:0007669"/>
    <property type="project" value="InterPro"/>
</dbReference>
<keyword evidence="3 9" id="KW-0808">Transferase</keyword>
<evidence type="ECO:0000256" key="8">
    <source>
        <dbReference type="ARBA" id="ARBA00023136"/>
    </source>
</evidence>
<comment type="similarity">
    <text evidence="2 9">Belongs to the eukaryotic diacylglycerol kinase family.</text>
</comment>
<keyword evidence="11" id="KW-1133">Transmembrane helix</keyword>
<evidence type="ECO:0000256" key="5">
    <source>
        <dbReference type="ARBA" id="ARBA00022771"/>
    </source>
</evidence>
<keyword evidence="5" id="KW-0863">Zinc-finger</keyword>
<dbReference type="GeneID" id="17285414"/>
<evidence type="ECO:0000313" key="14">
    <source>
        <dbReference type="EnsemblProtists" id="EOD40143"/>
    </source>
</evidence>
<dbReference type="Gene3D" id="3.40.50.10330">
    <property type="entry name" value="Probable inorganic polyphosphate/atp-NAD kinase, domain 1"/>
    <property type="match status" value="1"/>
</dbReference>
<feature type="region of interest" description="Disordered" evidence="10">
    <location>
        <begin position="718"/>
        <end position="741"/>
    </location>
</feature>
<dbReference type="RefSeq" id="XP_005792572.1">
    <property type="nucleotide sequence ID" value="XM_005792515.1"/>
</dbReference>
<evidence type="ECO:0000256" key="7">
    <source>
        <dbReference type="ARBA" id="ARBA00022840"/>
    </source>
</evidence>
<keyword evidence="15" id="KW-1185">Reference proteome</keyword>
<dbReference type="InterPro" id="IPR037607">
    <property type="entry name" value="DGK"/>
</dbReference>
<evidence type="ECO:0000256" key="6">
    <source>
        <dbReference type="ARBA" id="ARBA00022777"/>
    </source>
</evidence>
<evidence type="ECO:0000256" key="4">
    <source>
        <dbReference type="ARBA" id="ARBA00022741"/>
    </source>
</evidence>
<dbReference type="AlphaFoldDB" id="A0A0D3KWK8"/>
<evidence type="ECO:0000256" key="1">
    <source>
        <dbReference type="ARBA" id="ARBA00004370"/>
    </source>
</evidence>
<evidence type="ECO:0000313" key="15">
    <source>
        <dbReference type="Proteomes" id="UP000013827"/>
    </source>
</evidence>
<keyword evidence="5" id="KW-0862">Zinc</keyword>
<evidence type="ECO:0000256" key="11">
    <source>
        <dbReference type="SAM" id="Phobius"/>
    </source>
</evidence>
<dbReference type="SUPFAM" id="SSF111331">
    <property type="entry name" value="NAD kinase/diacylglycerol kinase-like"/>
    <property type="match status" value="1"/>
</dbReference>
<dbReference type="Proteomes" id="UP000013827">
    <property type="component" value="Unassembled WGS sequence"/>
</dbReference>
<evidence type="ECO:0000259" key="12">
    <source>
        <dbReference type="PROSITE" id="PS50146"/>
    </source>
</evidence>
<reference evidence="14" key="2">
    <citation type="submission" date="2024-10" db="UniProtKB">
        <authorList>
            <consortium name="EnsemblProtists"/>
        </authorList>
    </citation>
    <scope>IDENTIFICATION</scope>
</reference>
<dbReference type="GO" id="GO:0016020">
    <property type="term" value="C:membrane"/>
    <property type="evidence" value="ECO:0007669"/>
    <property type="project" value="UniProtKB-SubCell"/>
</dbReference>
<dbReference type="SMART" id="SM00046">
    <property type="entry name" value="DAGKc"/>
    <property type="match status" value="1"/>
</dbReference>
<organism evidence="14 15">
    <name type="scientific">Emiliania huxleyi (strain CCMP1516)</name>
    <dbReference type="NCBI Taxonomy" id="280463"/>
    <lineage>
        <taxon>Eukaryota</taxon>
        <taxon>Haptista</taxon>
        <taxon>Haptophyta</taxon>
        <taxon>Prymnesiophyceae</taxon>
        <taxon>Isochrysidales</taxon>
        <taxon>Noelaerhabdaceae</taxon>
        <taxon>Emiliania</taxon>
    </lineage>
</organism>
<feature type="transmembrane region" description="Helical" evidence="11">
    <location>
        <begin position="38"/>
        <end position="59"/>
    </location>
</feature>
<dbReference type="GO" id="GO:0008270">
    <property type="term" value="F:zinc ion binding"/>
    <property type="evidence" value="ECO:0007669"/>
    <property type="project" value="UniProtKB-KW"/>
</dbReference>
<dbReference type="KEGG" id="ehx:EMIHUDRAFT_108647"/>
<keyword evidence="7 9" id="KW-0067">ATP-binding</keyword>
<sequence length="741" mass="78409">MGLLPKTLAEFWGAHAAAWAATTAFFAVSVSVGGGAGWVLSALLSALSATSLSLAVLLGRNREEAGVALSLTASAYFTGTSALLHAAAATVATAAAGTAWLGLMRRLRTWHALLAAGSLGFAIKAANKDRAFGGAAGTRGLPLPTLALINSAAGAKMGEALAAADGGEAPLEVVNLEDVPPREALRSFGERHPQYRVLVCGGDGSVAWVLGEVEQLDAPYRPAVAILPLGTGNDMSRVLGWGKYFRPQSLRARLAALSLSRVALLDRWGVAGSLPDGREQLVMSNYLSIGVDARASLNWARLKAAAPALFSLRLLAKLWYIVLGTPELLLRSHRDLPSRLTLTCDGQRIPLPRRCQGLMARLPRCGTRRCGFRRAQRQRRRSHSLIAWRAAPQVCNTPSYGGGSDLWDPTQGAPLPSRDRMQTEAVPPAADDGVLEIVCVTGVFHLAQTLAGFSNAVRLAQGREVSIEVDGEPFGVASSGVSSLGPFSLTLRRLGTSLMLRAPAGGIDAADGEAGPSAVEGAMADGLISHEAVARHAELDARCLTATAWSLAVLDMGGNGERGTGGAARFARRFGGWLDSRAAELSHESLCQLHQWRLWRAEERRRSDGLPSAPLLAQAAAAFGATRTRQWPEEEVRLPCGYTLDWLVQWRGVSLGVEVDGPRHFLGRRPSGATALKRRQVRAFGTPLVSIPYWEWDGLRDGGARVAFLRRALEREATSKGAEGGSGARGLDGRTSSAAGG</sequence>
<feature type="domain" description="DAGKc" evidence="12">
    <location>
        <begin position="140"/>
        <end position="277"/>
    </location>
</feature>
<accession>A0A0D3KWK8</accession>
<feature type="transmembrane region" description="Helical" evidence="11">
    <location>
        <begin position="12"/>
        <end position="32"/>
    </location>
</feature>
<keyword evidence="5" id="KW-0479">Metal-binding</keyword>
<keyword evidence="6 9" id="KW-0418">Kinase</keyword>
<evidence type="ECO:0000256" key="3">
    <source>
        <dbReference type="ARBA" id="ARBA00022679"/>
    </source>
</evidence>
<dbReference type="Pfam" id="PF08373">
    <property type="entry name" value="RAP"/>
    <property type="match status" value="1"/>
</dbReference>
<dbReference type="Pfam" id="PF00609">
    <property type="entry name" value="DAGK_acc"/>
    <property type="match status" value="2"/>
</dbReference>
<dbReference type="Pfam" id="PF00781">
    <property type="entry name" value="DAGK_cat"/>
    <property type="match status" value="1"/>
</dbReference>
<dbReference type="InterPro" id="IPR013584">
    <property type="entry name" value="RAP"/>
</dbReference>
<evidence type="ECO:0000256" key="2">
    <source>
        <dbReference type="ARBA" id="ARBA00009280"/>
    </source>
</evidence>
<evidence type="ECO:0000256" key="10">
    <source>
        <dbReference type="SAM" id="MobiDB-lite"/>
    </source>
</evidence>
<keyword evidence="4 9" id="KW-0547">Nucleotide-binding</keyword>
<dbReference type="eggNOG" id="KOG1169">
    <property type="taxonomic scope" value="Eukaryota"/>
</dbReference>
<dbReference type="InterPro" id="IPR001206">
    <property type="entry name" value="Diacylglycerol_kinase_cat_dom"/>
</dbReference>
<dbReference type="SMART" id="SM00952">
    <property type="entry name" value="RAP"/>
    <property type="match status" value="1"/>
</dbReference>
<dbReference type="PROSITE" id="PS50146">
    <property type="entry name" value="DAGK"/>
    <property type="match status" value="1"/>
</dbReference>
<evidence type="ECO:0000256" key="9">
    <source>
        <dbReference type="RuleBase" id="RU361128"/>
    </source>
</evidence>
<dbReference type="GO" id="GO:0005524">
    <property type="term" value="F:ATP binding"/>
    <property type="evidence" value="ECO:0007669"/>
    <property type="project" value="UniProtKB-KW"/>
</dbReference>
<dbReference type="PANTHER" id="PTHR11255">
    <property type="entry name" value="DIACYLGLYCEROL KINASE"/>
    <property type="match status" value="1"/>
</dbReference>
<dbReference type="HOGENOM" id="CLU_374867_0_0_1"/>
<dbReference type="PANTHER" id="PTHR11255:SF54">
    <property type="entry name" value="DIACYLGLYCEROL KINASE THETA"/>
    <property type="match status" value="1"/>
</dbReference>